<keyword evidence="8" id="KW-0406">Ion transport</keyword>
<proteinExistence type="inferred from homology"/>
<dbReference type="SMART" id="SM00220">
    <property type="entry name" value="S_TKc"/>
    <property type="match status" value="1"/>
</dbReference>
<keyword evidence="6 12" id="KW-1133">Transmembrane helix</keyword>
<keyword evidence="4" id="KW-0140">cGMP</keyword>
<sequence>MNDQQISFARSNPIVINALTLNPDSNPKARMENDDMPMQPEDKYKWIWMTEKTQKQSFVQKYWKKLFIVSCLFALSIEPLFLYVPILKDDSKCLMLDPKLKIAVLLLRSFTDLFYLVDIIIRLLRYENYLGLIIKPNRRQRNFSFVLKSCGLIIAKTTSVSNYILIDIVALLPLSQVAILIFFSKLSDLSSLTTTRMSLMNVFAILQYMPRVFRIYLSYKELEGTPEEGITEIPIWIKCVLQFWAYITASHVFGAMWYFFAIQRMMICWHSACRKDDECDNRIFGCHDHHAFRNTTILNDLCFVNSSEPILFDFGIFATVLQHGVVGSTNYFQKFSSCLWWGLRNLSSLGSSLEPSVDGWENLYTIFVSIMGLVLFLIYFIGNLQIYMQSETTRRENRKLIRRKMEEIGPKIGLWLFKEGFPTKLIKEMKLPIMKKVQKALEENKEINLDNPLPLLPSSVQRRIKEPFFKLNQVPMLRGIDEDVLKIIYQKLEPVKYTESDNIFIIQKGEPLDKMVYIVDGFVYIKEGSYSRRGEIAGAGELCGEELLRWPFSSFFLLRKPLLATESVMVTGVVEALALNASDLQSIYKQSYILEKEEHRHRRMMKEEIELNIDGLIRKNEILKRLNQDVKSRIMKNVEENFHQDNLYWDLLNWDHLVSHLPRDFQDEIEGYLPVTKLEKVPMLRGIDEDVFKIICKKLEPVRYTENTFIIQKGEQLDKMVYIVDGFVCIEKRSSVDSRQGAGELFGEELLRLPFSTDFPFTRPLATESVKAIGVVEAFALYAHDLRSIYRELDIFENEKPRHRRMMKEEIERNIDGLIRRNGIPEKLNQDVKSRMMKNVEENFQQDDLYWDLLDWDHLVYGLPLDFQKEIISYMPLTKLKQVLAFQNMDYKVLKEICSHLRPKTYNRNDNIIKKGDPIQMLLIVEGRIGQEGWVKDAGEIYGEELLVWPFSTSFPDKVPAAAKSPYVITDVEALVLTADDMESVVTKFRKHFIKDYGKFVRKSEFDLFTDYYSEGAIKEATRNYTCLNNPNEEGYGTVYHTELDGRAVAIKTCNRAAGDPFIQSQRLVHEAFVLLGIRHKNVERLLGCCLETRWPIMVYDRTNALTLVEHFHRNRSKLSLESRMKIAAETAGALAHVHSRSVIHRDVKTRNILVDRTTHTVQVTGFGASRLLDEDEVSTLPGTSRHLDPEYLKSHDVYSFGVVLVELLTHQEAVSSNGSETSLANDFVRSVQEDRLGQILDGEINRDKFSFEMAKKVSELAVTCLRSREEERPSMEKVAEELEGVVQTIRNRVEHSTVDDNVSSASRTSE</sequence>
<evidence type="ECO:0000259" key="13">
    <source>
        <dbReference type="PROSITE" id="PS50011"/>
    </source>
</evidence>
<protein>
    <recommendedName>
        <fullName evidence="17">Cyclic nucleotide-binding domain-containing protein</fullName>
    </recommendedName>
</protein>
<evidence type="ECO:0000256" key="3">
    <source>
        <dbReference type="ARBA" id="ARBA00022448"/>
    </source>
</evidence>
<feature type="transmembrane region" description="Helical" evidence="12">
    <location>
        <begin position="62"/>
        <end position="82"/>
    </location>
</feature>
<evidence type="ECO:0000256" key="11">
    <source>
        <dbReference type="ARBA" id="ARBA00023303"/>
    </source>
</evidence>
<dbReference type="PROSITE" id="PS50042">
    <property type="entry name" value="CNMP_BINDING_3"/>
    <property type="match status" value="3"/>
</dbReference>
<comment type="caution">
    <text evidence="15">The sequence shown here is derived from an EMBL/GenBank/DDBJ whole genome shotgun (WGS) entry which is preliminary data.</text>
</comment>
<dbReference type="GO" id="GO:0030553">
    <property type="term" value="F:cGMP binding"/>
    <property type="evidence" value="ECO:0007669"/>
    <property type="project" value="UniProtKB-KW"/>
</dbReference>
<feature type="domain" description="Cyclic nucleotide-binding" evidence="14">
    <location>
        <begin position="885"/>
        <end position="926"/>
    </location>
</feature>
<feature type="domain" description="Protein kinase" evidence="13">
    <location>
        <begin position="1025"/>
        <end position="1299"/>
    </location>
</feature>
<evidence type="ECO:0000256" key="1">
    <source>
        <dbReference type="ARBA" id="ARBA00004141"/>
    </source>
</evidence>
<evidence type="ECO:0000256" key="2">
    <source>
        <dbReference type="ARBA" id="ARBA00010486"/>
    </source>
</evidence>
<dbReference type="Gene3D" id="1.10.510.10">
    <property type="entry name" value="Transferase(Phosphotransferase) domain 1"/>
    <property type="match status" value="1"/>
</dbReference>
<dbReference type="GO" id="GO:0005524">
    <property type="term" value="F:ATP binding"/>
    <property type="evidence" value="ECO:0007669"/>
    <property type="project" value="InterPro"/>
</dbReference>
<feature type="transmembrane region" description="Helical" evidence="12">
    <location>
        <begin position="170"/>
        <end position="187"/>
    </location>
</feature>
<dbReference type="InterPro" id="IPR018490">
    <property type="entry name" value="cNMP-bd_dom_sf"/>
</dbReference>
<gene>
    <name evidence="15" type="ORF">DVH24_023186</name>
</gene>
<dbReference type="Proteomes" id="UP000290289">
    <property type="component" value="Chromosome 1"/>
</dbReference>
<dbReference type="InterPro" id="IPR005821">
    <property type="entry name" value="Ion_trans_dom"/>
</dbReference>
<evidence type="ECO:0000256" key="7">
    <source>
        <dbReference type="ARBA" id="ARBA00022992"/>
    </source>
</evidence>
<evidence type="ECO:0000256" key="10">
    <source>
        <dbReference type="ARBA" id="ARBA00023286"/>
    </source>
</evidence>
<name>A0A498KTL4_MALDO</name>
<keyword evidence="11" id="KW-0407">Ion channel</keyword>
<evidence type="ECO:0000256" key="4">
    <source>
        <dbReference type="ARBA" id="ARBA00022535"/>
    </source>
</evidence>
<reference evidence="15 16" key="1">
    <citation type="submission" date="2018-10" db="EMBL/GenBank/DDBJ databases">
        <title>A high-quality apple genome assembly.</title>
        <authorList>
            <person name="Hu J."/>
        </authorList>
    </citation>
    <scope>NUCLEOTIDE SEQUENCE [LARGE SCALE GENOMIC DNA]</scope>
    <source>
        <strain evidence="16">cv. HFTH1</strain>
        <tissue evidence="15">Young leaf</tissue>
    </source>
</reference>
<keyword evidence="9 12" id="KW-0472">Membrane</keyword>
<dbReference type="PROSITE" id="PS50011">
    <property type="entry name" value="PROTEIN_KINASE_DOM"/>
    <property type="match status" value="1"/>
</dbReference>
<evidence type="ECO:0000256" key="9">
    <source>
        <dbReference type="ARBA" id="ARBA00023136"/>
    </source>
</evidence>
<dbReference type="Gene3D" id="2.60.120.10">
    <property type="entry name" value="Jelly Rolls"/>
    <property type="match status" value="3"/>
</dbReference>
<dbReference type="Pfam" id="PF00069">
    <property type="entry name" value="Pkinase"/>
    <property type="match status" value="1"/>
</dbReference>
<keyword evidence="7" id="KW-0547">Nucleotide-binding</keyword>
<evidence type="ECO:0000256" key="8">
    <source>
        <dbReference type="ARBA" id="ARBA00023065"/>
    </source>
</evidence>
<dbReference type="Pfam" id="PF00520">
    <property type="entry name" value="Ion_trans"/>
    <property type="match status" value="1"/>
</dbReference>
<dbReference type="InterPro" id="IPR008271">
    <property type="entry name" value="Ser/Thr_kinase_AS"/>
</dbReference>
<dbReference type="PROSITE" id="PS00108">
    <property type="entry name" value="PROTEIN_KINASE_ST"/>
    <property type="match status" value="1"/>
</dbReference>
<dbReference type="SMART" id="SM00100">
    <property type="entry name" value="cNMP"/>
    <property type="match status" value="3"/>
</dbReference>
<dbReference type="GO" id="GO:0034220">
    <property type="term" value="P:monoatomic ion transmembrane transport"/>
    <property type="evidence" value="ECO:0007669"/>
    <property type="project" value="UniProtKB-KW"/>
</dbReference>
<dbReference type="CDD" id="cd00038">
    <property type="entry name" value="CAP_ED"/>
    <property type="match status" value="3"/>
</dbReference>
<evidence type="ECO:0000256" key="5">
    <source>
        <dbReference type="ARBA" id="ARBA00022692"/>
    </source>
</evidence>
<comment type="subcellular location">
    <subcellularLocation>
        <location evidence="1">Membrane</location>
        <topology evidence="1">Multi-pass membrane protein</topology>
    </subcellularLocation>
</comment>
<feature type="transmembrane region" description="Helical" evidence="12">
    <location>
        <begin position="363"/>
        <end position="382"/>
    </location>
</feature>
<dbReference type="GO" id="GO:0004672">
    <property type="term" value="F:protein kinase activity"/>
    <property type="evidence" value="ECO:0007669"/>
    <property type="project" value="InterPro"/>
</dbReference>
<dbReference type="InterPro" id="IPR014710">
    <property type="entry name" value="RmlC-like_jellyroll"/>
</dbReference>
<dbReference type="InterPro" id="IPR000595">
    <property type="entry name" value="cNMP-bd_dom"/>
</dbReference>
<dbReference type="InterPro" id="IPR000719">
    <property type="entry name" value="Prot_kinase_dom"/>
</dbReference>
<evidence type="ECO:0000259" key="14">
    <source>
        <dbReference type="PROSITE" id="PS50042"/>
    </source>
</evidence>
<dbReference type="SUPFAM" id="SSF56112">
    <property type="entry name" value="Protein kinase-like (PK-like)"/>
    <property type="match status" value="1"/>
</dbReference>
<keyword evidence="16" id="KW-1185">Reference proteome</keyword>
<keyword evidence="10" id="KW-1071">Ligand-gated ion channel</keyword>
<dbReference type="EMBL" id="RDQH01000327">
    <property type="protein sequence ID" value="RXI09042.1"/>
    <property type="molecule type" value="Genomic_DNA"/>
</dbReference>
<dbReference type="SUPFAM" id="SSF81324">
    <property type="entry name" value="Voltage-gated potassium channels"/>
    <property type="match status" value="1"/>
</dbReference>
<comment type="similarity">
    <text evidence="2">Belongs to the cyclic nucleotide-gated cation channel (TC 1.A.1.5) family.</text>
</comment>
<dbReference type="Gene3D" id="3.30.200.20">
    <property type="entry name" value="Phosphorylase Kinase, domain 1"/>
    <property type="match status" value="1"/>
</dbReference>
<dbReference type="PANTHER" id="PTHR45651:SF68">
    <property type="entry name" value="ION TRANSPORT DOMAIN-CONTAINING PROTEIN"/>
    <property type="match status" value="1"/>
</dbReference>
<dbReference type="GO" id="GO:0016020">
    <property type="term" value="C:membrane"/>
    <property type="evidence" value="ECO:0007669"/>
    <property type="project" value="UniProtKB-SubCell"/>
</dbReference>
<evidence type="ECO:0000256" key="12">
    <source>
        <dbReference type="SAM" id="Phobius"/>
    </source>
</evidence>
<dbReference type="SUPFAM" id="SSF51206">
    <property type="entry name" value="cAMP-binding domain-like"/>
    <property type="match status" value="3"/>
</dbReference>
<feature type="transmembrane region" description="Helical" evidence="12">
    <location>
        <begin position="243"/>
        <end position="261"/>
    </location>
</feature>
<keyword evidence="7" id="KW-0142">cGMP-binding</keyword>
<feature type="domain" description="Cyclic nucleotide-binding" evidence="14">
    <location>
        <begin position="476"/>
        <end position="548"/>
    </location>
</feature>
<keyword evidence="3" id="KW-0813">Transport</keyword>
<accession>A0A498KTL4</accession>
<feature type="transmembrane region" description="Helical" evidence="12">
    <location>
        <begin position="102"/>
        <end position="124"/>
    </location>
</feature>
<organism evidence="15 16">
    <name type="scientific">Malus domestica</name>
    <name type="common">Apple</name>
    <name type="synonym">Pyrus malus</name>
    <dbReference type="NCBI Taxonomy" id="3750"/>
    <lineage>
        <taxon>Eukaryota</taxon>
        <taxon>Viridiplantae</taxon>
        <taxon>Streptophyta</taxon>
        <taxon>Embryophyta</taxon>
        <taxon>Tracheophyta</taxon>
        <taxon>Spermatophyta</taxon>
        <taxon>Magnoliopsida</taxon>
        <taxon>eudicotyledons</taxon>
        <taxon>Gunneridae</taxon>
        <taxon>Pentapetalae</taxon>
        <taxon>rosids</taxon>
        <taxon>fabids</taxon>
        <taxon>Rosales</taxon>
        <taxon>Rosaceae</taxon>
        <taxon>Amygdaloideae</taxon>
        <taxon>Maleae</taxon>
        <taxon>Malus</taxon>
    </lineage>
</organism>
<evidence type="ECO:0000313" key="15">
    <source>
        <dbReference type="EMBL" id="RXI09042.1"/>
    </source>
</evidence>
<evidence type="ECO:0008006" key="17">
    <source>
        <dbReference type="Google" id="ProtNLM"/>
    </source>
</evidence>
<keyword evidence="5 12" id="KW-0812">Transmembrane</keyword>
<evidence type="ECO:0000313" key="16">
    <source>
        <dbReference type="Proteomes" id="UP000290289"/>
    </source>
</evidence>
<feature type="domain" description="Cyclic nucleotide-binding" evidence="14">
    <location>
        <begin position="683"/>
        <end position="751"/>
    </location>
</feature>
<dbReference type="InterPro" id="IPR011009">
    <property type="entry name" value="Kinase-like_dom_sf"/>
</dbReference>
<dbReference type="PANTHER" id="PTHR45651">
    <property type="entry name" value="CYCLIC NUCLEOTIDE-GATED ION CHANNEL 15-RELATED-RELATED"/>
    <property type="match status" value="1"/>
</dbReference>
<evidence type="ECO:0000256" key="6">
    <source>
        <dbReference type="ARBA" id="ARBA00022989"/>
    </source>
</evidence>